<evidence type="ECO:0000313" key="5">
    <source>
        <dbReference type="Proteomes" id="UP000521358"/>
    </source>
</evidence>
<dbReference type="SMART" id="SM00857">
    <property type="entry name" value="Resolvase"/>
    <property type="match status" value="1"/>
</dbReference>
<comment type="caution">
    <text evidence="4">The sequence shown here is derived from an EMBL/GenBank/DDBJ whole genome shotgun (WGS) entry which is preliminary data.</text>
</comment>
<dbReference type="Gene3D" id="3.40.50.1390">
    <property type="entry name" value="Resolvase, N-terminal catalytic domain"/>
    <property type="match status" value="1"/>
</dbReference>
<dbReference type="EMBL" id="JAAVMB010000012">
    <property type="protein sequence ID" value="NKC68460.1"/>
    <property type="molecule type" value="Genomic_DNA"/>
</dbReference>
<dbReference type="CDD" id="cd03768">
    <property type="entry name" value="SR_ResInv"/>
    <property type="match status" value="1"/>
</dbReference>
<dbReference type="GO" id="GO:0000150">
    <property type="term" value="F:DNA strand exchange activity"/>
    <property type="evidence" value="ECO:0007669"/>
    <property type="project" value="InterPro"/>
</dbReference>
<dbReference type="PANTHER" id="PTHR30461">
    <property type="entry name" value="DNA-INVERTASE FROM LAMBDOID PROPHAGE"/>
    <property type="match status" value="1"/>
</dbReference>
<evidence type="ECO:0000259" key="3">
    <source>
        <dbReference type="PROSITE" id="PS51736"/>
    </source>
</evidence>
<dbReference type="Pfam" id="PF02796">
    <property type="entry name" value="HTH_7"/>
    <property type="match status" value="1"/>
</dbReference>
<dbReference type="PROSITE" id="PS51736">
    <property type="entry name" value="RECOMBINASES_3"/>
    <property type="match status" value="1"/>
</dbReference>
<evidence type="ECO:0000256" key="1">
    <source>
        <dbReference type="ARBA" id="ARBA00023125"/>
    </source>
</evidence>
<evidence type="ECO:0000256" key="2">
    <source>
        <dbReference type="ARBA" id="ARBA00023172"/>
    </source>
</evidence>
<protein>
    <submittedName>
        <fullName evidence="4">Recombinase family protein</fullName>
    </submittedName>
</protein>
<proteinExistence type="predicted"/>
<evidence type="ECO:0000313" key="4">
    <source>
        <dbReference type="EMBL" id="NKC68460.1"/>
    </source>
</evidence>
<keyword evidence="1" id="KW-0238">DNA-binding</keyword>
<dbReference type="RefSeq" id="WP_167807650.1">
    <property type="nucleotide sequence ID" value="NZ_JAAVMB010000012.1"/>
</dbReference>
<dbReference type="PANTHER" id="PTHR30461:SF2">
    <property type="entry name" value="SERINE RECOMBINASE PINE-RELATED"/>
    <property type="match status" value="1"/>
</dbReference>
<dbReference type="Pfam" id="PF00239">
    <property type="entry name" value="Resolvase"/>
    <property type="match status" value="1"/>
</dbReference>
<gene>
    <name evidence="4" type="ORF">HED35_10200</name>
</gene>
<reference evidence="4 5" key="1">
    <citation type="submission" date="2020-03" db="EMBL/GenBank/DDBJ databases">
        <title>Bacterial samples isolated from urine from healthy bovine heifers (Gyr breed).</title>
        <authorList>
            <person name="Giannattasio-Ferraz S."/>
            <person name="Maskeri L."/>
            <person name="Penido A."/>
            <person name="Barbosa-Stancioli E.F."/>
            <person name="Putonti C."/>
        </authorList>
    </citation>
    <scope>NUCLEOTIDE SEQUENCE [LARGE SCALE GENOMIC DNA]</scope>
    <source>
        <strain evidence="4 5">UFMG-H7</strain>
    </source>
</reference>
<keyword evidence="2" id="KW-0233">DNA recombination</keyword>
<dbReference type="InterPro" id="IPR036162">
    <property type="entry name" value="Resolvase-like_N_sf"/>
</dbReference>
<name>A0A7X6D9U0_9ENTE</name>
<dbReference type="InterPro" id="IPR006119">
    <property type="entry name" value="Resolv_N"/>
</dbReference>
<accession>A0A7X6D9U0</accession>
<dbReference type="SUPFAM" id="SSF53041">
    <property type="entry name" value="Resolvase-like"/>
    <property type="match status" value="1"/>
</dbReference>
<dbReference type="GO" id="GO:0003677">
    <property type="term" value="F:DNA binding"/>
    <property type="evidence" value="ECO:0007669"/>
    <property type="project" value="UniProtKB-KW"/>
</dbReference>
<dbReference type="InterPro" id="IPR006120">
    <property type="entry name" value="Resolvase_HTH_dom"/>
</dbReference>
<organism evidence="4 5">
    <name type="scientific">Vagococcus fluvialis</name>
    <dbReference type="NCBI Taxonomy" id="2738"/>
    <lineage>
        <taxon>Bacteria</taxon>
        <taxon>Bacillati</taxon>
        <taxon>Bacillota</taxon>
        <taxon>Bacilli</taxon>
        <taxon>Lactobacillales</taxon>
        <taxon>Enterococcaceae</taxon>
        <taxon>Vagococcus</taxon>
    </lineage>
</organism>
<sequence>MIIGYARVSKEGQVLDRQVDCLNEYGIETLITEKYTGTTKERPGIEKLLLSIRKDDVVVVESLSRLGRTTLDLLTLLDTFEEKDVKFVSLKENMDTSTPTGRAMLQMLSVISELERNLLAERIREGVAASRKRGRIPGRPRTSQQKLSMAIRMHSSGDYSVKEILETAQISQGTFYRELNRRKLALAEARERKEDGASNT</sequence>
<dbReference type="Proteomes" id="UP000521358">
    <property type="component" value="Unassembled WGS sequence"/>
</dbReference>
<dbReference type="AlphaFoldDB" id="A0A7X6D9U0"/>
<feature type="domain" description="Resolvase/invertase-type recombinase catalytic" evidence="3">
    <location>
        <begin position="1"/>
        <end position="134"/>
    </location>
</feature>
<dbReference type="InterPro" id="IPR050639">
    <property type="entry name" value="SSR_resolvase"/>
</dbReference>